<dbReference type="NCBIfam" id="NF002616">
    <property type="entry name" value="PRK02268.1-2"/>
    <property type="match status" value="1"/>
</dbReference>
<reference evidence="4" key="1">
    <citation type="journal article" date="2019" name="Int. J. Syst. Evol. Microbiol.">
        <title>The Global Catalogue of Microorganisms (GCM) 10K type strain sequencing project: providing services to taxonomists for standard genome sequencing and annotation.</title>
        <authorList>
            <consortium name="The Broad Institute Genomics Platform"/>
            <consortium name="The Broad Institute Genome Sequencing Center for Infectious Disease"/>
            <person name="Wu L."/>
            <person name="Ma J."/>
        </authorList>
    </citation>
    <scope>NUCLEOTIDE SEQUENCE [LARGE SCALE GENOMIC DNA]</scope>
    <source>
        <strain evidence="4">NBRC 101365</strain>
    </source>
</reference>
<dbReference type="EMBL" id="BSPC01000075">
    <property type="protein sequence ID" value="GLS23475.1"/>
    <property type="molecule type" value="Genomic_DNA"/>
</dbReference>
<dbReference type="CDD" id="cd21132">
    <property type="entry name" value="EVE-like"/>
    <property type="match status" value="1"/>
</dbReference>
<protein>
    <recommendedName>
        <fullName evidence="1">UPF0310 protein GCM10007874_64960</fullName>
    </recommendedName>
</protein>
<dbReference type="Proteomes" id="UP001156882">
    <property type="component" value="Unassembled WGS sequence"/>
</dbReference>
<dbReference type="HAMAP" id="MF_00771">
    <property type="entry name" value="UPF0310"/>
    <property type="match status" value="1"/>
</dbReference>
<dbReference type="Gene3D" id="3.10.590.10">
    <property type="entry name" value="ph1033 like domains"/>
    <property type="match status" value="1"/>
</dbReference>
<name>A0ABQ6CUK7_9HYPH</name>
<evidence type="ECO:0000313" key="3">
    <source>
        <dbReference type="EMBL" id="GLS23475.1"/>
    </source>
</evidence>
<dbReference type="SUPFAM" id="SSF88697">
    <property type="entry name" value="PUA domain-like"/>
    <property type="match status" value="1"/>
</dbReference>
<organism evidence="3 4">
    <name type="scientific">Labrys miyagiensis</name>
    <dbReference type="NCBI Taxonomy" id="346912"/>
    <lineage>
        <taxon>Bacteria</taxon>
        <taxon>Pseudomonadati</taxon>
        <taxon>Pseudomonadota</taxon>
        <taxon>Alphaproteobacteria</taxon>
        <taxon>Hyphomicrobiales</taxon>
        <taxon>Xanthobacteraceae</taxon>
        <taxon>Labrys</taxon>
    </lineage>
</organism>
<accession>A0ABQ6CUK7</accession>
<evidence type="ECO:0000313" key="4">
    <source>
        <dbReference type="Proteomes" id="UP001156882"/>
    </source>
</evidence>
<comment type="caution">
    <text evidence="3">The sequence shown here is derived from an EMBL/GenBank/DDBJ whole genome shotgun (WGS) entry which is preliminary data.</text>
</comment>
<evidence type="ECO:0000259" key="2">
    <source>
        <dbReference type="Pfam" id="PF01878"/>
    </source>
</evidence>
<dbReference type="InterPro" id="IPR002740">
    <property type="entry name" value="EVE_domain"/>
</dbReference>
<feature type="domain" description="EVE" evidence="2">
    <location>
        <begin position="15"/>
        <end position="145"/>
    </location>
</feature>
<proteinExistence type="inferred from homology"/>
<dbReference type="Pfam" id="PF01878">
    <property type="entry name" value="EVE"/>
    <property type="match status" value="1"/>
</dbReference>
<evidence type="ECO:0000256" key="1">
    <source>
        <dbReference type="HAMAP-Rule" id="MF_00771"/>
    </source>
</evidence>
<sequence>MSKRSFIATTTPAHHWIVVASAEHVRRGRATGFMQVCHGKAAPLRRLRPGDGVVYYSPTEQFGGKERLQAFTAIGHVREGIPYEADMGNGFRPFRRDVDWLEAQEEPIRPLLTLLDFTVGKANWGYELRFGLFGISPHDFGLIATAMGAETPAAPKRDTASLPSRQALQGSLF</sequence>
<dbReference type="InterPro" id="IPR022996">
    <property type="entry name" value="UPF0310"/>
</dbReference>
<comment type="similarity">
    <text evidence="1">Belongs to the UPF0310 family.</text>
</comment>
<keyword evidence="4" id="KW-1185">Reference proteome</keyword>
<dbReference type="RefSeq" id="WP_284316408.1">
    <property type="nucleotide sequence ID" value="NZ_BSPC01000075.1"/>
</dbReference>
<gene>
    <name evidence="3" type="ORF">GCM10007874_64960</name>
</gene>
<dbReference type="InterPro" id="IPR015947">
    <property type="entry name" value="PUA-like_sf"/>
</dbReference>